<dbReference type="AlphaFoldDB" id="T2M7E6"/>
<evidence type="ECO:0000256" key="4">
    <source>
        <dbReference type="ARBA" id="ARBA00022833"/>
    </source>
</evidence>
<evidence type="ECO:0000256" key="2">
    <source>
        <dbReference type="ARBA" id="ARBA00022723"/>
    </source>
</evidence>
<feature type="compositionally biased region" description="Polar residues" evidence="7">
    <location>
        <begin position="604"/>
        <end position="615"/>
    </location>
</feature>
<gene>
    <name evidence="10" type="primary">RSF1</name>
</gene>
<dbReference type="InterPro" id="IPR001965">
    <property type="entry name" value="Znf_PHD"/>
</dbReference>
<feature type="compositionally biased region" description="Acidic residues" evidence="7">
    <location>
        <begin position="664"/>
        <end position="682"/>
    </location>
</feature>
<dbReference type="GO" id="GO:0045892">
    <property type="term" value="P:negative regulation of DNA-templated transcription"/>
    <property type="evidence" value="ECO:0007669"/>
    <property type="project" value="TreeGrafter"/>
</dbReference>
<comment type="subcellular location">
    <subcellularLocation>
        <location evidence="1">Nucleus</location>
    </subcellularLocation>
</comment>
<sequence>MKSTEFIKDCIDLNVNESSTELVLNCKNNLDKIENMSKSEEKKNEKPCEQISVKNVKEEVACSKFDQEDELNKEEILLDDLLKSKYDGRTIQLPDFAIVYSFLELFGVFLELPYITMPELEHSLDSTKVFTGGEDSGVLESLHTKLFRKLSKSPRFSILSNFKPNKLSKTVLKFAQMAELPFAWDLEQFGYHILTCAQKLQLLKALCDIQFDENPRFKSILFEAYKADQGASLRLSPFGYEQDGKTVWFHEDGEYNVQVYAGELEETDMWQVRAGNLDDLTEYISILKKLSEVNPKDVAAEKLRLRNAAKQKEKEKRRLEREHQRQLLKEEKNDKKRGRKTKVIINTSESEEEDDGCCRCLANNQSDLVLLCDGCDAAYHTLCLRPPVETIPEGDWFCPFCLQVKLIEALEVKLNELNAKIKARERKSKRMVFYGINSANIVDKTSEDNATRRSGRGAKRIDYNFSEYDEMIKKAVNAKDEKELLPCGRVSARNTKQKRQRRKLNDLDTDNEDDYDSGDNSFSNYDSDQRDDMKHFINDHLDETEERHRNKHLRSSRRFKTRRKRLNIDDDDEGSNKSESDGFDSKIPKRRLRQRKVTRYDETAFSSENEGSIKSINVEEGDEWIGDEPSSESESEDLNSEVSDSPKPRRTLRHRQVKNKVNLCEDDSEEDDEDYDLSEESSIEVNSDKDKQVTDSKPVVQNLNEEQTHNKNGDEGQCRDPIAQNTLADNGQVKPIEHSGIKSLDNVKVLKPSPTKKELNEGDSNTICMTFTVANTILSSPVIQQANKPSAFCHPRERFNQVIKSKSPSGSPTKTSGNIQQQQPIIQPVPFLKTSTVPLHPREIYNNLLKNKVTEMPNPSTQNTSSTFIHHSSPSTLCQSFSSASSLGCTTIQTLNQNSSFNASFHNITSTQDMNPHSSRLQFNNIHGNYFSNSGYEPSYTQSQRFSSPGCLPPQQIGLQSHSYNHSTNSSLGFYPMRSTPYCPRQQEQYRPSPAFPNVHGSTGYPFMESVASSPNFYPPYEYSDQVRPPVHVGVYPYSQYSGIQNVKQDRDIKKQLKEQAKQERELKKLEKLQEKERKKQKKVSTVNHGMDGKSNMNFFRNMVISPDNNKGDDTHEQFQ</sequence>
<dbReference type="InterPro" id="IPR011011">
    <property type="entry name" value="Znf_FYVE_PHD"/>
</dbReference>
<keyword evidence="2" id="KW-0479">Metal-binding</keyword>
<dbReference type="InterPro" id="IPR018501">
    <property type="entry name" value="DDT_dom"/>
</dbReference>
<feature type="compositionally biased region" description="Basic residues" evidence="7">
    <location>
        <begin position="648"/>
        <end position="658"/>
    </location>
</feature>
<reference evidence="10" key="1">
    <citation type="journal article" date="2013" name="Genome Biol. Evol.">
        <title>Punctuated emergences of genetic and phenotypic innovations in eumetazoan, bilaterian, euteleostome, and hominidae ancestors.</title>
        <authorList>
            <person name="Wenger Y."/>
            <person name="Galliot B."/>
        </authorList>
    </citation>
    <scope>NUCLEOTIDE SEQUENCE</scope>
    <source>
        <tissue evidence="10">Whole animals</tissue>
    </source>
</reference>
<dbReference type="InterPro" id="IPR019786">
    <property type="entry name" value="Zinc_finger_PHD-type_CS"/>
</dbReference>
<feature type="region of interest" description="Disordered" evidence="7">
    <location>
        <begin position="1072"/>
        <end position="1097"/>
    </location>
</feature>
<proteinExistence type="evidence at transcript level"/>
<keyword evidence="3 6" id="KW-0863">Zinc-finger</keyword>
<feature type="region of interest" description="Disordered" evidence="7">
    <location>
        <begin position="602"/>
        <end position="722"/>
    </location>
</feature>
<feature type="compositionally biased region" description="Acidic residues" evidence="7">
    <location>
        <begin position="619"/>
        <end position="639"/>
    </location>
</feature>
<evidence type="ECO:0000256" key="3">
    <source>
        <dbReference type="ARBA" id="ARBA00022771"/>
    </source>
</evidence>
<dbReference type="OrthoDB" id="10055895at2759"/>
<dbReference type="InterPro" id="IPR028938">
    <property type="entry name" value="Rsf1-like"/>
</dbReference>
<dbReference type="PROSITE" id="PS01359">
    <property type="entry name" value="ZF_PHD_1"/>
    <property type="match status" value="1"/>
</dbReference>
<feature type="compositionally biased region" description="Basic and acidic residues" evidence="7">
    <location>
        <begin position="574"/>
        <end position="587"/>
    </location>
</feature>
<dbReference type="CDD" id="cd15543">
    <property type="entry name" value="PHD_RSF1"/>
    <property type="match status" value="1"/>
</dbReference>
<dbReference type="GO" id="GO:0008270">
    <property type="term" value="F:zinc ion binding"/>
    <property type="evidence" value="ECO:0007669"/>
    <property type="project" value="UniProtKB-KW"/>
</dbReference>
<keyword evidence="4" id="KW-0862">Zinc</keyword>
<dbReference type="PANTHER" id="PTHR14296:SF16">
    <property type="entry name" value="REMODELING AND SPACING FACTOR 1"/>
    <property type="match status" value="1"/>
</dbReference>
<evidence type="ECO:0000259" key="8">
    <source>
        <dbReference type="PROSITE" id="PS50016"/>
    </source>
</evidence>
<feature type="region of interest" description="Disordered" evidence="7">
    <location>
        <begin position="568"/>
        <end position="587"/>
    </location>
</feature>
<evidence type="ECO:0000259" key="9">
    <source>
        <dbReference type="PROSITE" id="PS50827"/>
    </source>
</evidence>
<feature type="domain" description="DDT" evidence="9">
    <location>
        <begin position="90"/>
        <end position="156"/>
    </location>
</feature>
<evidence type="ECO:0000256" key="7">
    <source>
        <dbReference type="SAM" id="MobiDB-lite"/>
    </source>
</evidence>
<dbReference type="Pfam" id="PF00628">
    <property type="entry name" value="PHD"/>
    <property type="match status" value="1"/>
</dbReference>
<dbReference type="KEGG" id="hmg:100215706"/>
<dbReference type="GO" id="GO:0031213">
    <property type="term" value="C:RSF complex"/>
    <property type="evidence" value="ECO:0007669"/>
    <property type="project" value="InterPro"/>
</dbReference>
<feature type="region of interest" description="Disordered" evidence="7">
    <location>
        <begin position="489"/>
        <end position="531"/>
    </location>
</feature>
<feature type="region of interest" description="Disordered" evidence="7">
    <location>
        <begin position="309"/>
        <end position="345"/>
    </location>
</feature>
<dbReference type="InterPro" id="IPR019787">
    <property type="entry name" value="Znf_PHD-finger"/>
</dbReference>
<evidence type="ECO:0000256" key="5">
    <source>
        <dbReference type="ARBA" id="ARBA00023242"/>
    </source>
</evidence>
<accession>T2M7E6</accession>
<feature type="compositionally biased region" description="Basic and acidic residues" evidence="7">
    <location>
        <begin position="706"/>
        <end position="718"/>
    </location>
</feature>
<evidence type="ECO:0000313" key="10">
    <source>
        <dbReference type="EMBL" id="CDG67850.1"/>
    </source>
</evidence>
<organism evidence="10">
    <name type="scientific">Hydra vulgaris</name>
    <name type="common">Hydra</name>
    <name type="synonym">Hydra attenuata</name>
    <dbReference type="NCBI Taxonomy" id="6087"/>
    <lineage>
        <taxon>Eukaryota</taxon>
        <taxon>Metazoa</taxon>
        <taxon>Cnidaria</taxon>
        <taxon>Hydrozoa</taxon>
        <taxon>Hydroidolina</taxon>
        <taxon>Anthoathecata</taxon>
        <taxon>Aplanulata</taxon>
        <taxon>Hydridae</taxon>
        <taxon>Hydra</taxon>
    </lineage>
</organism>
<name>T2M7E6_HYDVU</name>
<dbReference type="Gene3D" id="2.30.30.1150">
    <property type="match status" value="1"/>
</dbReference>
<dbReference type="PANTHER" id="PTHR14296">
    <property type="entry name" value="REMODELING AND SPACING FACTOR 1"/>
    <property type="match status" value="1"/>
</dbReference>
<keyword evidence="5" id="KW-0539">Nucleus</keyword>
<dbReference type="PROSITE" id="PS50827">
    <property type="entry name" value="DDT"/>
    <property type="match status" value="1"/>
</dbReference>
<evidence type="ECO:0000256" key="6">
    <source>
        <dbReference type="PROSITE-ProRule" id="PRU00146"/>
    </source>
</evidence>
<dbReference type="EMBL" id="HAAD01001618">
    <property type="protein sequence ID" value="CDG67850.1"/>
    <property type="molecule type" value="mRNA"/>
</dbReference>
<dbReference type="SUPFAM" id="SSF57903">
    <property type="entry name" value="FYVE/PHD zinc finger"/>
    <property type="match status" value="1"/>
</dbReference>
<dbReference type="SMART" id="SM00249">
    <property type="entry name" value="PHD"/>
    <property type="match status" value="1"/>
</dbReference>
<feature type="compositionally biased region" description="Acidic residues" evidence="7">
    <location>
        <begin position="507"/>
        <end position="517"/>
    </location>
</feature>
<dbReference type="PROSITE" id="PS50016">
    <property type="entry name" value="ZF_PHD_2"/>
    <property type="match status" value="1"/>
</dbReference>
<feature type="domain" description="PHD-type" evidence="8">
    <location>
        <begin position="354"/>
        <end position="404"/>
    </location>
</feature>
<feature type="compositionally biased region" description="Basic and acidic residues" evidence="7">
    <location>
        <begin position="309"/>
        <end position="334"/>
    </location>
</feature>
<evidence type="ECO:0000256" key="1">
    <source>
        <dbReference type="ARBA" id="ARBA00004123"/>
    </source>
</evidence>
<dbReference type="GO" id="GO:0042393">
    <property type="term" value="F:histone binding"/>
    <property type="evidence" value="ECO:0007669"/>
    <property type="project" value="TreeGrafter"/>
</dbReference>
<protein>
    <submittedName>
        <fullName evidence="10">Remodeling and spacing factor 1</fullName>
    </submittedName>
</protein>